<organism evidence="1 2">
    <name type="scientific">Magnetofaba australis IT-1</name>
    <dbReference type="NCBI Taxonomy" id="1434232"/>
    <lineage>
        <taxon>Bacteria</taxon>
        <taxon>Pseudomonadati</taxon>
        <taxon>Pseudomonadota</taxon>
        <taxon>Magnetococcia</taxon>
        <taxon>Magnetococcales</taxon>
        <taxon>Magnetococcaceae</taxon>
        <taxon>Magnetofaba</taxon>
    </lineage>
</organism>
<dbReference type="AlphaFoldDB" id="A0A1Y2K350"/>
<reference evidence="1 2" key="1">
    <citation type="journal article" date="2016" name="BMC Genomics">
        <title>Combined genomic and structural analyses of a cultured magnetotactic bacterium reveals its niche adaptation to a dynamic environment.</title>
        <authorList>
            <person name="Araujo A.C."/>
            <person name="Morillo V."/>
            <person name="Cypriano J."/>
            <person name="Teixeira L.C."/>
            <person name="Leao P."/>
            <person name="Lyra S."/>
            <person name="Almeida L.G."/>
            <person name="Bazylinski D.A."/>
            <person name="Vasconcellos A.T."/>
            <person name="Abreu F."/>
            <person name="Lins U."/>
        </authorList>
    </citation>
    <scope>NUCLEOTIDE SEQUENCE [LARGE SCALE GENOMIC DNA]</scope>
    <source>
        <strain evidence="1 2">IT-1</strain>
    </source>
</reference>
<sequence>MTLTPYPYLDESLEHPAILVSHDGITWKLPNGAPDPLTPPAEGGFHADPDMLRHPDTGELWLYYLHTIRGAQQRLMRICSADRIHWSAPETVLTAPYHTLRSPALDYRDGVWRMWNVNIDAGLQIELATSQDGTDWSAFEPLHWPLAPRCLPSHIDVAWNPQRQTWWMIAQAQPPGGGPYALYLLESADGRAWRGPKRPLLTPYDAPEWAAQTLYRSALIIENDVMKLWYSGRSPANENRIAYVEALLAKLNRALDKI</sequence>
<dbReference type="EMBL" id="LVJN01000020">
    <property type="protein sequence ID" value="OSM01465.1"/>
    <property type="molecule type" value="Genomic_DNA"/>
</dbReference>
<dbReference type="Proteomes" id="UP000194003">
    <property type="component" value="Unassembled WGS sequence"/>
</dbReference>
<gene>
    <name evidence="1" type="ORF">MAIT1_01433</name>
</gene>
<dbReference type="STRING" id="1434232.MAIT1_01433"/>
<accession>A0A1Y2K350</accession>
<evidence type="ECO:0000313" key="2">
    <source>
        <dbReference type="Proteomes" id="UP000194003"/>
    </source>
</evidence>
<proteinExistence type="predicted"/>
<protein>
    <submittedName>
        <fullName evidence="1">Uncharacterized protein</fullName>
    </submittedName>
</protein>
<keyword evidence="2" id="KW-1185">Reference proteome</keyword>
<dbReference type="Gene3D" id="2.115.10.20">
    <property type="entry name" value="Glycosyl hydrolase domain, family 43"/>
    <property type="match status" value="1"/>
</dbReference>
<dbReference type="InterPro" id="IPR023296">
    <property type="entry name" value="Glyco_hydro_beta-prop_sf"/>
</dbReference>
<dbReference type="SUPFAM" id="SSF75005">
    <property type="entry name" value="Arabinanase/levansucrase/invertase"/>
    <property type="match status" value="1"/>
</dbReference>
<name>A0A1Y2K350_9PROT</name>
<evidence type="ECO:0000313" key="1">
    <source>
        <dbReference type="EMBL" id="OSM01465.1"/>
    </source>
</evidence>
<comment type="caution">
    <text evidence="1">The sequence shown here is derived from an EMBL/GenBank/DDBJ whole genome shotgun (WGS) entry which is preliminary data.</text>
</comment>